<protein>
    <submittedName>
        <fullName evidence="2">MoxR family ATPase</fullName>
    </submittedName>
</protein>
<name>A0ABS7B821_9ACTN</name>
<comment type="caution">
    <text evidence="2">The sequence shown here is derived from an EMBL/GenBank/DDBJ whole genome shotgun (WGS) entry which is preliminary data.</text>
</comment>
<dbReference type="InterPro" id="IPR003593">
    <property type="entry name" value="AAA+_ATPase"/>
</dbReference>
<keyword evidence="3" id="KW-1185">Reference proteome</keyword>
<evidence type="ECO:0000259" key="1">
    <source>
        <dbReference type="SMART" id="SM00382"/>
    </source>
</evidence>
<dbReference type="Gene3D" id="3.40.50.300">
    <property type="entry name" value="P-loop containing nucleotide triphosphate hydrolases"/>
    <property type="match status" value="1"/>
</dbReference>
<dbReference type="SUPFAM" id="SSF52540">
    <property type="entry name" value="P-loop containing nucleoside triphosphate hydrolases"/>
    <property type="match status" value="1"/>
</dbReference>
<dbReference type="SMART" id="SM00382">
    <property type="entry name" value="AAA"/>
    <property type="match status" value="1"/>
</dbReference>
<accession>A0ABS7B821</accession>
<gene>
    <name evidence="2" type="ORF">KZ829_25990</name>
</gene>
<evidence type="ECO:0000313" key="3">
    <source>
        <dbReference type="Proteomes" id="UP001519863"/>
    </source>
</evidence>
<organism evidence="2 3">
    <name type="scientific">Actinoplanes hulinensis</name>
    <dbReference type="NCBI Taxonomy" id="1144547"/>
    <lineage>
        <taxon>Bacteria</taxon>
        <taxon>Bacillati</taxon>
        <taxon>Actinomycetota</taxon>
        <taxon>Actinomycetes</taxon>
        <taxon>Micromonosporales</taxon>
        <taxon>Micromonosporaceae</taxon>
        <taxon>Actinoplanes</taxon>
    </lineage>
</organism>
<proteinExistence type="predicted"/>
<dbReference type="Pfam" id="PF07728">
    <property type="entry name" value="AAA_5"/>
    <property type="match status" value="1"/>
</dbReference>
<feature type="domain" description="AAA+ ATPase" evidence="1">
    <location>
        <begin position="8"/>
        <end position="195"/>
    </location>
</feature>
<dbReference type="EMBL" id="JAHXZI010000014">
    <property type="protein sequence ID" value="MBW6437191.1"/>
    <property type="molecule type" value="Genomic_DNA"/>
</dbReference>
<sequence length="270" mass="29630">MVNTAIHLRRPLLVSGPPGCGKSTLALSIAYELQLGEVLYWPITSRTTVQDGLYRYDAVGRLHAAGLQERTRRPGRSGAPIGKYLSLGPLGTALLPGSRPRVLLVDEFDKGDIDLANDLLTVFEEGRFAIPELQRLSTRTVTVRTDDGQSADIERGAVECAQFPIVVITSNGERQFPPAFLRRCVSLRIPPPSRTKLRRIVEAHLGSELLADPVVNDLVGDFAEALKKKDGTYATDQLLNLLSLRTGVKKTDEDWTILADRLLGPLDDQP</sequence>
<evidence type="ECO:0000313" key="2">
    <source>
        <dbReference type="EMBL" id="MBW6437191.1"/>
    </source>
</evidence>
<dbReference type="CDD" id="cd00009">
    <property type="entry name" value="AAA"/>
    <property type="match status" value="1"/>
</dbReference>
<dbReference type="InterPro" id="IPR027417">
    <property type="entry name" value="P-loop_NTPase"/>
</dbReference>
<dbReference type="InterPro" id="IPR011704">
    <property type="entry name" value="ATPase_dyneun-rel_AAA"/>
</dbReference>
<dbReference type="Proteomes" id="UP001519863">
    <property type="component" value="Unassembled WGS sequence"/>
</dbReference>
<reference evidence="2 3" key="1">
    <citation type="journal article" date="2013" name="Antonie Van Leeuwenhoek">
        <title>Actinoplanes hulinensis sp. nov., a novel actinomycete isolated from soybean root (Glycine max (L.) Merr).</title>
        <authorList>
            <person name="Shen Y."/>
            <person name="Liu C."/>
            <person name="Wang X."/>
            <person name="Zhao J."/>
            <person name="Jia F."/>
            <person name="Zhang Y."/>
            <person name="Wang L."/>
            <person name="Yang D."/>
            <person name="Xiang W."/>
        </authorList>
    </citation>
    <scope>NUCLEOTIDE SEQUENCE [LARGE SCALE GENOMIC DNA]</scope>
    <source>
        <strain evidence="2 3">NEAU-M9</strain>
    </source>
</reference>